<dbReference type="SUPFAM" id="SSF51735">
    <property type="entry name" value="NAD(P)-binding Rossmann-fold domains"/>
    <property type="match status" value="1"/>
</dbReference>
<proteinExistence type="predicted"/>
<dbReference type="InterPro" id="IPR051604">
    <property type="entry name" value="Ergot_Alk_Oxidoreductase"/>
</dbReference>
<evidence type="ECO:0000313" key="2">
    <source>
        <dbReference type="EMBL" id="EMQ94598.1"/>
    </source>
</evidence>
<organism evidence="2 3">
    <name type="scientific">Xanthomarina gelatinilytica</name>
    <dbReference type="NCBI Taxonomy" id="1137281"/>
    <lineage>
        <taxon>Bacteria</taxon>
        <taxon>Pseudomonadati</taxon>
        <taxon>Bacteroidota</taxon>
        <taxon>Flavobacteriia</taxon>
        <taxon>Flavobacteriales</taxon>
        <taxon>Flavobacteriaceae</taxon>
        <taxon>Xanthomarina</taxon>
    </lineage>
</organism>
<dbReference type="PANTHER" id="PTHR43162:SF1">
    <property type="entry name" value="PRESTALK A DIFFERENTIATION PROTEIN A"/>
    <property type="match status" value="1"/>
</dbReference>
<name>M7N803_9FLAO</name>
<keyword evidence="3" id="KW-1185">Reference proteome</keyword>
<evidence type="ECO:0000259" key="1">
    <source>
        <dbReference type="Pfam" id="PF05368"/>
    </source>
</evidence>
<accession>M7N803</accession>
<dbReference type="AlphaFoldDB" id="M7N803"/>
<comment type="caution">
    <text evidence="2">The sequence shown here is derived from an EMBL/GenBank/DDBJ whole genome shotgun (WGS) entry which is preliminary data.</text>
</comment>
<dbReference type="EMBL" id="ANLA01000015">
    <property type="protein sequence ID" value="EMQ94598.1"/>
    <property type="molecule type" value="Genomic_DNA"/>
</dbReference>
<dbReference type="PATRIC" id="fig|1137281.3.peg.1984"/>
<dbReference type="eggNOG" id="COG0702">
    <property type="taxonomic scope" value="Bacteria"/>
</dbReference>
<dbReference type="Gene3D" id="3.40.50.720">
    <property type="entry name" value="NAD(P)-binding Rossmann-like Domain"/>
    <property type="match status" value="1"/>
</dbReference>
<dbReference type="InterPro" id="IPR008030">
    <property type="entry name" value="NmrA-like"/>
</dbReference>
<dbReference type="Proteomes" id="UP000012024">
    <property type="component" value="Unassembled WGS sequence"/>
</dbReference>
<protein>
    <recommendedName>
        <fullName evidence="1">NmrA-like domain-containing protein</fullName>
    </recommendedName>
</protein>
<feature type="domain" description="NmrA-like" evidence="1">
    <location>
        <begin position="37"/>
        <end position="145"/>
    </location>
</feature>
<gene>
    <name evidence="2" type="ORF">D778_00552</name>
</gene>
<dbReference type="PANTHER" id="PTHR43162">
    <property type="match status" value="1"/>
</dbReference>
<reference evidence="2 3" key="1">
    <citation type="submission" date="2012-12" db="EMBL/GenBank/DDBJ databases">
        <title>Genome assembly of Formosa sp. AK20.</title>
        <authorList>
            <person name="Kumar R."/>
            <person name="Khatri I."/>
            <person name="Vaidya B."/>
            <person name="Subramanian S."/>
            <person name="Pinnaka A."/>
        </authorList>
    </citation>
    <scope>NUCLEOTIDE SEQUENCE [LARGE SCALE GENOMIC DNA]</scope>
    <source>
        <strain evidence="2 3">AK20</strain>
    </source>
</reference>
<sequence>MRLILIHFYNLPKKTISKKIVFLSVQGAEKSKIIPHHRIENLIKTLGFNYIFVRPSYFMQNLTTALLPEIKEHQSITLPSGKGVFNWIDVKNIAEAIAFLIEDFDKYKNKAYEITGSENKNFYDIATLITNITGIKIQYKSINPIRFYFKKRKEGLEKPFALVMTMLHFLPRIEKAPNITTNFKDITGKQPTLLKDFIEREKTIFNG</sequence>
<dbReference type="Pfam" id="PF05368">
    <property type="entry name" value="NmrA"/>
    <property type="match status" value="1"/>
</dbReference>
<dbReference type="InterPro" id="IPR036291">
    <property type="entry name" value="NAD(P)-bd_dom_sf"/>
</dbReference>
<evidence type="ECO:0000313" key="3">
    <source>
        <dbReference type="Proteomes" id="UP000012024"/>
    </source>
</evidence>